<name>A0AAD9SVQ4_9HELO</name>
<dbReference type="EMBL" id="JAUBYV010000010">
    <property type="protein sequence ID" value="KAK2624357.1"/>
    <property type="molecule type" value="Genomic_DNA"/>
</dbReference>
<evidence type="ECO:0000256" key="1">
    <source>
        <dbReference type="ARBA" id="ARBA00023002"/>
    </source>
</evidence>
<dbReference type="PANTHER" id="PTHR11732">
    <property type="entry name" value="ALDO/KETO REDUCTASE"/>
    <property type="match status" value="1"/>
</dbReference>
<comment type="caution">
    <text evidence="3">The sequence shown here is derived from an EMBL/GenBank/DDBJ whole genome shotgun (WGS) entry which is preliminary data.</text>
</comment>
<dbReference type="SUPFAM" id="SSF51430">
    <property type="entry name" value="NAD(P)-linked oxidoreductase"/>
    <property type="match status" value="1"/>
</dbReference>
<protein>
    <recommendedName>
        <fullName evidence="2">NADP-dependent oxidoreductase domain-containing protein</fullName>
    </recommendedName>
</protein>
<organism evidence="3 4">
    <name type="scientific">Diplocarpon rosae</name>
    <dbReference type="NCBI Taxonomy" id="946125"/>
    <lineage>
        <taxon>Eukaryota</taxon>
        <taxon>Fungi</taxon>
        <taxon>Dikarya</taxon>
        <taxon>Ascomycota</taxon>
        <taxon>Pezizomycotina</taxon>
        <taxon>Leotiomycetes</taxon>
        <taxon>Helotiales</taxon>
        <taxon>Drepanopezizaceae</taxon>
        <taxon>Diplocarpon</taxon>
    </lineage>
</organism>
<gene>
    <name evidence="3" type="ORF">QTJ16_006307</name>
</gene>
<keyword evidence="4" id="KW-1185">Reference proteome</keyword>
<dbReference type="InterPro" id="IPR023210">
    <property type="entry name" value="NADP_OxRdtase_dom"/>
</dbReference>
<sequence length="318" mass="35058">MASRSALSGALSPRTNPEMSIPKFIYGTAWKKERSAELVYQAIKAGFRALDTAAQPKHYNEKGVARGIERAMDEGIVKREDLFIQTKYTPPSGQDPHNMPYDPASPLPEQINNSLSSSLANLKFPATSQEPYIDSLVLHSPLPTPDLTLQAWKILSSHVPSKVRSLGISNTTLPILKSLTKSIADTPGLPRPAFVQNRFYPGTAYEGELRQFCREEGIVFQSFWTLSGNPGLLKSAVVSEVASALEGKVEGGEEKALALYGLVVALEGVTVLNGTTNLARMRGDLKGLEVLRDLIEGEWRETWQKWLAEFKEMIGEMR</sequence>
<feature type="domain" description="NADP-dependent oxidoreductase" evidence="2">
    <location>
        <begin position="30"/>
        <end position="236"/>
    </location>
</feature>
<reference evidence="3" key="1">
    <citation type="submission" date="2023-06" db="EMBL/GenBank/DDBJ databases">
        <title>Draft genome of Marssonina rosae.</title>
        <authorList>
            <person name="Cheng Q."/>
        </authorList>
    </citation>
    <scope>NUCLEOTIDE SEQUENCE</scope>
    <source>
        <strain evidence="3">R4</strain>
    </source>
</reference>
<proteinExistence type="predicted"/>
<dbReference type="InterPro" id="IPR036812">
    <property type="entry name" value="NAD(P)_OxRdtase_dom_sf"/>
</dbReference>
<evidence type="ECO:0000259" key="2">
    <source>
        <dbReference type="Pfam" id="PF00248"/>
    </source>
</evidence>
<dbReference type="GO" id="GO:0016491">
    <property type="term" value="F:oxidoreductase activity"/>
    <property type="evidence" value="ECO:0007669"/>
    <property type="project" value="UniProtKB-KW"/>
</dbReference>
<dbReference type="Proteomes" id="UP001285354">
    <property type="component" value="Unassembled WGS sequence"/>
</dbReference>
<dbReference type="Pfam" id="PF00248">
    <property type="entry name" value="Aldo_ket_red"/>
    <property type="match status" value="1"/>
</dbReference>
<evidence type="ECO:0000313" key="3">
    <source>
        <dbReference type="EMBL" id="KAK2624357.1"/>
    </source>
</evidence>
<dbReference type="Gene3D" id="3.20.20.100">
    <property type="entry name" value="NADP-dependent oxidoreductase domain"/>
    <property type="match status" value="1"/>
</dbReference>
<dbReference type="CDD" id="cd19071">
    <property type="entry name" value="AKR_AKR1-5-like"/>
    <property type="match status" value="1"/>
</dbReference>
<keyword evidence="1" id="KW-0560">Oxidoreductase</keyword>
<dbReference type="AlphaFoldDB" id="A0AAD9SVQ4"/>
<accession>A0AAD9SVQ4</accession>
<dbReference type="InterPro" id="IPR020471">
    <property type="entry name" value="AKR"/>
</dbReference>
<evidence type="ECO:0000313" key="4">
    <source>
        <dbReference type="Proteomes" id="UP001285354"/>
    </source>
</evidence>